<dbReference type="InterPro" id="IPR016875">
    <property type="entry name" value="UCP028200"/>
</dbReference>
<dbReference type="PROSITE" id="PS51257">
    <property type="entry name" value="PROKAR_LIPOPROTEIN"/>
    <property type="match status" value="1"/>
</dbReference>
<protein>
    <recommendedName>
        <fullName evidence="3">Lipoprotein</fullName>
    </recommendedName>
</protein>
<evidence type="ECO:0000313" key="1">
    <source>
        <dbReference type="EMBL" id="SHO57526.1"/>
    </source>
</evidence>
<dbReference type="OrthoDB" id="5767052at2"/>
<accession>A0A1M7YYI4</accession>
<dbReference type="PIRSF" id="PIRSF028200">
    <property type="entry name" value="UCP028200"/>
    <property type="match status" value="1"/>
</dbReference>
<dbReference type="RefSeq" id="WP_073584561.1">
    <property type="nucleotide sequence ID" value="NZ_AP024897.1"/>
</dbReference>
<reference evidence="2" key="1">
    <citation type="submission" date="2016-12" db="EMBL/GenBank/DDBJ databases">
        <authorList>
            <person name="Rodrigo-Torres L."/>
            <person name="Arahal R.D."/>
            <person name="Lucena T."/>
        </authorList>
    </citation>
    <scope>NUCLEOTIDE SEQUENCE [LARGE SCALE GENOMIC DNA]</scope>
</reference>
<dbReference type="Pfam" id="PF19795">
    <property type="entry name" value="DUF6279"/>
    <property type="match status" value="1"/>
</dbReference>
<dbReference type="Proteomes" id="UP000184600">
    <property type="component" value="Unassembled WGS sequence"/>
</dbReference>
<dbReference type="AlphaFoldDB" id="A0A1M7YYI4"/>
<gene>
    <name evidence="1" type="ORF">VQ7734_03296</name>
</gene>
<name>A0A1M7YYI4_9VIBR</name>
<dbReference type="STRING" id="1117707.VQ7734_03296"/>
<organism evidence="1 2">
    <name type="scientific">Vibrio quintilis</name>
    <dbReference type="NCBI Taxonomy" id="1117707"/>
    <lineage>
        <taxon>Bacteria</taxon>
        <taxon>Pseudomonadati</taxon>
        <taxon>Pseudomonadota</taxon>
        <taxon>Gammaproteobacteria</taxon>
        <taxon>Vibrionales</taxon>
        <taxon>Vibrionaceae</taxon>
        <taxon>Vibrio</taxon>
    </lineage>
</organism>
<evidence type="ECO:0008006" key="3">
    <source>
        <dbReference type="Google" id="ProtNLM"/>
    </source>
</evidence>
<proteinExistence type="predicted"/>
<dbReference type="EMBL" id="FRFG01000042">
    <property type="protein sequence ID" value="SHO57526.1"/>
    <property type="molecule type" value="Genomic_DNA"/>
</dbReference>
<evidence type="ECO:0000313" key="2">
    <source>
        <dbReference type="Proteomes" id="UP000184600"/>
    </source>
</evidence>
<sequence length="288" mass="34359">MQGKYWWYCVTSVLLCLLLAGCSGQFLFRHVDWVVRDYVDDYVSLTDVQEDMLDEEVYKLQRWMIDHAMTQYIRFLDQLLALDPTALSPAQFTALRQQILVFTRTLMKQGSPAMTRLSETFTETQVQQFITALHQRHHTLNEKYLRGTPDTLQTNAETRVRERLETWLGDLTPAQIQIIRVWINHNNMDLYEWRSWQNRVETEAQLLMTLRRKPVAFHTRLDDLLQNTESYYPPRFRALIEHNEQTSHTYLLQIIHQMTPAQTAHFREEIQDWKEIALDIQNMVIAER</sequence>
<keyword evidence="2" id="KW-1185">Reference proteome</keyword>